<evidence type="ECO:0000256" key="8">
    <source>
        <dbReference type="NCBIfam" id="TIGR00188"/>
    </source>
</evidence>
<keyword evidence="10" id="KW-1185">Reference proteome</keyword>
<dbReference type="GO" id="GO:0004526">
    <property type="term" value="F:ribonuclease P activity"/>
    <property type="evidence" value="ECO:0007669"/>
    <property type="project" value="UniProtKB-UniRule"/>
</dbReference>
<evidence type="ECO:0000256" key="5">
    <source>
        <dbReference type="ARBA" id="ARBA00022801"/>
    </source>
</evidence>
<keyword evidence="4 7" id="KW-0255">Endonuclease</keyword>
<proteinExistence type="inferred from homology"/>
<keyword evidence="2 7" id="KW-0819">tRNA processing</keyword>
<comment type="caution">
    <text evidence="9">The sequence shown here is derived from an EMBL/GenBank/DDBJ whole genome shotgun (WGS) entry which is preliminary data.</text>
</comment>
<dbReference type="GO" id="GO:0000049">
    <property type="term" value="F:tRNA binding"/>
    <property type="evidence" value="ECO:0007669"/>
    <property type="project" value="UniProtKB-UniRule"/>
</dbReference>
<comment type="subunit">
    <text evidence="7">Consists of a catalytic RNA component (M1 or rnpB) and a protein subunit.</text>
</comment>
<name>A0A4R3VG08_9BURK</name>
<evidence type="ECO:0000313" key="10">
    <source>
        <dbReference type="Proteomes" id="UP000294692"/>
    </source>
</evidence>
<dbReference type="RefSeq" id="WP_243650684.1">
    <property type="nucleotide sequence ID" value="NZ_JBHRVM010000001.1"/>
</dbReference>
<comment type="function">
    <text evidence="1 7">RNaseP catalyzes the removal of the 5'-leader sequence from pre-tRNA to produce the mature 5'-terminus. It can also cleave other RNA substrates such as 4.5S RNA. The protein component plays an auxiliary but essential role in vivo by binding to the 5'-leader sequence and broadening the substrate specificity of the ribozyme.</text>
</comment>
<sequence>MHALKGMRVARGDLFVLNTPGTIAQAGEASARLGLVIAKRFAPHAVTRNTIKRVLREAFRHQAAQLPPRDYVFRLHSRVGEASLTQLRRQVRQEADRLLRKARQR</sequence>
<dbReference type="PROSITE" id="PS00648">
    <property type="entry name" value="RIBONUCLEASE_P"/>
    <property type="match status" value="1"/>
</dbReference>
<evidence type="ECO:0000256" key="7">
    <source>
        <dbReference type="HAMAP-Rule" id="MF_00227"/>
    </source>
</evidence>
<accession>A0A4R3VG08</accession>
<organism evidence="9 10">
    <name type="scientific">Paracandidimonas soli</name>
    <dbReference type="NCBI Taxonomy" id="1917182"/>
    <lineage>
        <taxon>Bacteria</taxon>
        <taxon>Pseudomonadati</taxon>
        <taxon>Pseudomonadota</taxon>
        <taxon>Betaproteobacteria</taxon>
        <taxon>Burkholderiales</taxon>
        <taxon>Alcaligenaceae</taxon>
        <taxon>Paracandidimonas</taxon>
    </lineage>
</organism>
<evidence type="ECO:0000256" key="6">
    <source>
        <dbReference type="ARBA" id="ARBA00022884"/>
    </source>
</evidence>
<dbReference type="InterPro" id="IPR020539">
    <property type="entry name" value="RNase_P_CS"/>
</dbReference>
<keyword evidence="3 7" id="KW-0540">Nuclease</keyword>
<dbReference type="HAMAP" id="MF_00227">
    <property type="entry name" value="RNase_P"/>
    <property type="match status" value="1"/>
</dbReference>
<dbReference type="AlphaFoldDB" id="A0A4R3VG08"/>
<dbReference type="EC" id="3.1.26.5" evidence="7 8"/>
<comment type="catalytic activity">
    <reaction evidence="7">
        <text>Endonucleolytic cleavage of RNA, removing 5'-extranucleotides from tRNA precursor.</text>
        <dbReference type="EC" id="3.1.26.5"/>
    </reaction>
</comment>
<dbReference type="GO" id="GO:0030677">
    <property type="term" value="C:ribonuclease P complex"/>
    <property type="evidence" value="ECO:0007669"/>
    <property type="project" value="TreeGrafter"/>
</dbReference>
<evidence type="ECO:0000256" key="1">
    <source>
        <dbReference type="ARBA" id="ARBA00002663"/>
    </source>
</evidence>
<dbReference type="NCBIfam" id="TIGR00188">
    <property type="entry name" value="rnpA"/>
    <property type="match status" value="1"/>
</dbReference>
<evidence type="ECO:0000256" key="4">
    <source>
        <dbReference type="ARBA" id="ARBA00022759"/>
    </source>
</evidence>
<reference evidence="9 10" key="1">
    <citation type="submission" date="2019-03" db="EMBL/GenBank/DDBJ databases">
        <title>Genomic Encyclopedia of Type Strains, Phase IV (KMG-IV): sequencing the most valuable type-strain genomes for metagenomic binning, comparative biology and taxonomic classification.</title>
        <authorList>
            <person name="Goeker M."/>
        </authorList>
    </citation>
    <scope>NUCLEOTIDE SEQUENCE [LARGE SCALE GENOMIC DNA]</scope>
    <source>
        <strain evidence="9 10">DSM 100048</strain>
    </source>
</reference>
<dbReference type="SUPFAM" id="SSF54211">
    <property type="entry name" value="Ribosomal protein S5 domain 2-like"/>
    <property type="match status" value="1"/>
</dbReference>
<dbReference type="Pfam" id="PF00825">
    <property type="entry name" value="Ribonuclease_P"/>
    <property type="match status" value="1"/>
</dbReference>
<dbReference type="GO" id="GO:0001682">
    <property type="term" value="P:tRNA 5'-leader removal"/>
    <property type="evidence" value="ECO:0007669"/>
    <property type="project" value="UniProtKB-UniRule"/>
</dbReference>
<evidence type="ECO:0000256" key="3">
    <source>
        <dbReference type="ARBA" id="ARBA00022722"/>
    </source>
</evidence>
<dbReference type="GO" id="GO:0042781">
    <property type="term" value="F:3'-tRNA processing endoribonuclease activity"/>
    <property type="evidence" value="ECO:0007669"/>
    <property type="project" value="TreeGrafter"/>
</dbReference>
<evidence type="ECO:0000256" key="2">
    <source>
        <dbReference type="ARBA" id="ARBA00022694"/>
    </source>
</evidence>
<keyword evidence="6 7" id="KW-0694">RNA-binding</keyword>
<gene>
    <name evidence="7" type="primary">rnpA</name>
    <name evidence="9" type="ORF">EV686_10173</name>
</gene>
<evidence type="ECO:0000313" key="9">
    <source>
        <dbReference type="EMBL" id="TCV02619.1"/>
    </source>
</evidence>
<keyword evidence="5 7" id="KW-0378">Hydrolase</keyword>
<protein>
    <recommendedName>
        <fullName evidence="7 8">Ribonuclease P protein component</fullName>
        <shortName evidence="7">RNase P protein</shortName>
        <shortName evidence="7">RNaseP protein</shortName>
        <ecNumber evidence="7 8">3.1.26.5</ecNumber>
    </recommendedName>
    <alternativeName>
        <fullName evidence="7">Protein C5</fullName>
    </alternativeName>
</protein>
<dbReference type="PANTHER" id="PTHR33992:SF1">
    <property type="entry name" value="RIBONUCLEASE P PROTEIN COMPONENT"/>
    <property type="match status" value="1"/>
</dbReference>
<dbReference type="Gene3D" id="3.30.230.10">
    <property type="match status" value="1"/>
</dbReference>
<dbReference type="InterPro" id="IPR020568">
    <property type="entry name" value="Ribosomal_Su5_D2-typ_SF"/>
</dbReference>
<dbReference type="EMBL" id="SMBX01000001">
    <property type="protein sequence ID" value="TCV02619.1"/>
    <property type="molecule type" value="Genomic_DNA"/>
</dbReference>
<dbReference type="InterPro" id="IPR014721">
    <property type="entry name" value="Ribsml_uS5_D2-typ_fold_subgr"/>
</dbReference>
<comment type="similarity">
    <text evidence="7">Belongs to the RnpA family.</text>
</comment>
<dbReference type="InterPro" id="IPR000100">
    <property type="entry name" value="RNase_P"/>
</dbReference>
<dbReference type="Proteomes" id="UP000294692">
    <property type="component" value="Unassembled WGS sequence"/>
</dbReference>
<dbReference type="PANTHER" id="PTHR33992">
    <property type="entry name" value="RIBONUCLEASE P PROTEIN COMPONENT"/>
    <property type="match status" value="1"/>
</dbReference>